<dbReference type="Proteomes" id="UP001596022">
    <property type="component" value="Unassembled WGS sequence"/>
</dbReference>
<sequence length="504" mass="53600">MGQQRLTGPVQNENGMALLVVLFVFTIIAILGISALSLTASNTKMSAGERDAQSVYYIAESGATYMENEIRQLTLAAYPQAFDANDFFSRITAALPLQTTYEKFESAFGQKPHAEITVDCAGEVVNDTKSCRILSKGLIGERSRTVTQTVHIRWAGKQQFQLPEEMAVYVDHGTMTISNGTVNGNIGTTSSAANTINISGGAKIQGNIYVGQGGETHAVNAPDWKDHPDPIPIPDQPALQLPPFPDFPSGETPENEKICNDNGKKENCYNVIQDGNLNIDDWRTDGYTLTLDRDLSFKRINLNANNTLNINVGNSDRSLIVNDLEVTNGHILIKGTGKLTIYIKGHLTMGSGSTINDKGSTSKLNVYLKGTGKTLTLNGAQQIFGSLFAEDANITMTGGSRFRGVIVTGGKTLTISGGHSTDVQILYAPNADVNIGGGGNVKGAIYAKNFNMSGGGTVTFQDFNGDLPFFPGGSIGSGSGDPGGSDGSEVNPDELVTSGPIREK</sequence>
<evidence type="ECO:0000256" key="2">
    <source>
        <dbReference type="SAM" id="Phobius"/>
    </source>
</evidence>
<dbReference type="Pfam" id="PF23981">
    <property type="entry name" value="DUF7305"/>
    <property type="match status" value="1"/>
</dbReference>
<gene>
    <name evidence="4" type="ORF">ACFO4N_15685</name>
</gene>
<protein>
    <recommendedName>
        <fullName evidence="3">DUF7305 domain-containing protein</fullName>
    </recommendedName>
</protein>
<keyword evidence="2" id="KW-0812">Transmembrane</keyword>
<dbReference type="InterPro" id="IPR055729">
    <property type="entry name" value="DUF7305"/>
</dbReference>
<feature type="region of interest" description="Disordered" evidence="1">
    <location>
        <begin position="471"/>
        <end position="504"/>
    </location>
</feature>
<feature type="transmembrane region" description="Helical" evidence="2">
    <location>
        <begin position="16"/>
        <end position="40"/>
    </location>
</feature>
<evidence type="ECO:0000313" key="5">
    <source>
        <dbReference type="Proteomes" id="UP001596022"/>
    </source>
</evidence>
<keyword evidence="2" id="KW-0472">Membrane</keyword>
<evidence type="ECO:0000256" key="1">
    <source>
        <dbReference type="SAM" id="MobiDB-lite"/>
    </source>
</evidence>
<evidence type="ECO:0000313" key="4">
    <source>
        <dbReference type="EMBL" id="MFC4620155.1"/>
    </source>
</evidence>
<reference evidence="5" key="1">
    <citation type="journal article" date="2019" name="Int. J. Syst. Evol. Microbiol.">
        <title>The Global Catalogue of Microorganisms (GCM) 10K type strain sequencing project: providing services to taxonomists for standard genome sequencing and annotation.</title>
        <authorList>
            <consortium name="The Broad Institute Genomics Platform"/>
            <consortium name="The Broad Institute Genome Sequencing Center for Infectious Disease"/>
            <person name="Wu L."/>
            <person name="Ma J."/>
        </authorList>
    </citation>
    <scope>NUCLEOTIDE SEQUENCE [LARGE SCALE GENOMIC DNA]</scope>
    <source>
        <strain evidence="5">CGMCC 1.16306</strain>
    </source>
</reference>
<proteinExistence type="predicted"/>
<keyword evidence="2" id="KW-1133">Transmembrane helix</keyword>
<dbReference type="RefSeq" id="WP_376847262.1">
    <property type="nucleotide sequence ID" value="NZ_JBHSFW010000016.1"/>
</dbReference>
<feature type="domain" description="DUF7305" evidence="3">
    <location>
        <begin position="285"/>
        <end position="411"/>
    </location>
</feature>
<comment type="caution">
    <text evidence="4">The sequence shown here is derived from an EMBL/GenBank/DDBJ whole genome shotgun (WGS) entry which is preliminary data.</text>
</comment>
<name>A0ABV9GTW7_9BACL</name>
<feature type="compositionally biased region" description="Gly residues" evidence="1">
    <location>
        <begin position="473"/>
        <end position="486"/>
    </location>
</feature>
<accession>A0ABV9GTW7</accession>
<evidence type="ECO:0000259" key="3">
    <source>
        <dbReference type="Pfam" id="PF23981"/>
    </source>
</evidence>
<keyword evidence="5" id="KW-1185">Reference proteome</keyword>
<dbReference type="EMBL" id="JBHSFW010000016">
    <property type="protein sequence ID" value="MFC4620155.1"/>
    <property type="molecule type" value="Genomic_DNA"/>
</dbReference>
<organism evidence="4 5">
    <name type="scientific">Camelliibacillus cellulosilyticus</name>
    <dbReference type="NCBI Taxonomy" id="2174486"/>
    <lineage>
        <taxon>Bacteria</taxon>
        <taxon>Bacillati</taxon>
        <taxon>Bacillota</taxon>
        <taxon>Bacilli</taxon>
        <taxon>Bacillales</taxon>
        <taxon>Sporolactobacillaceae</taxon>
        <taxon>Camelliibacillus</taxon>
    </lineage>
</organism>